<accession>A0A0B2UKY4</accession>
<dbReference type="SUPFAM" id="SSF102462">
    <property type="entry name" value="Peptidyl-tRNA hydrolase II"/>
    <property type="match status" value="1"/>
</dbReference>
<dbReference type="NCBIfam" id="TIGR00283">
    <property type="entry name" value="arch_pth2"/>
    <property type="match status" value="1"/>
</dbReference>
<dbReference type="Pfam" id="PF01981">
    <property type="entry name" value="PTH2"/>
    <property type="match status" value="1"/>
</dbReference>
<evidence type="ECO:0000256" key="1">
    <source>
        <dbReference type="ARBA" id="ARBA00013260"/>
    </source>
</evidence>
<evidence type="ECO:0000313" key="6">
    <source>
        <dbReference type="EMBL" id="KHN69919.1"/>
    </source>
</evidence>
<dbReference type="OrthoDB" id="1733656at2759"/>
<evidence type="ECO:0000256" key="4">
    <source>
        <dbReference type="ARBA" id="ARBA00048707"/>
    </source>
</evidence>
<evidence type="ECO:0000256" key="5">
    <source>
        <dbReference type="SAM" id="Phobius"/>
    </source>
</evidence>
<dbReference type="InParanoid" id="A0A0B2UKY4"/>
<evidence type="ECO:0000313" key="7">
    <source>
        <dbReference type="Proteomes" id="UP000031056"/>
    </source>
</evidence>
<evidence type="ECO:0000256" key="2">
    <source>
        <dbReference type="ARBA" id="ARBA00022801"/>
    </source>
</evidence>
<reference evidence="6 7" key="1">
    <citation type="journal article" date="2014" name="MBio">
        <title>The Ordospora colligata genome; evolution of extreme reduction in microsporidia and host-to-parasite horizontal gene transfer.</title>
        <authorList>
            <person name="Pombert J.-F."/>
            <person name="Haag K.L."/>
            <person name="Beidas S."/>
            <person name="Ebert D."/>
            <person name="Keeling P.J."/>
        </authorList>
    </citation>
    <scope>NUCLEOTIDE SEQUENCE [LARGE SCALE GENOMIC DNA]</scope>
    <source>
        <strain evidence="6 7">OC4</strain>
    </source>
</reference>
<comment type="caution">
    <text evidence="6">The sequence shown here is derived from an EMBL/GenBank/DDBJ whole genome shotgun (WGS) entry which is preliminary data.</text>
</comment>
<keyword evidence="5" id="KW-0472">Membrane</keyword>
<feature type="transmembrane region" description="Helical" evidence="5">
    <location>
        <begin position="30"/>
        <end position="55"/>
    </location>
</feature>
<comment type="catalytic activity">
    <reaction evidence="4">
        <text>an N-acyl-L-alpha-aminoacyl-tRNA + H2O = an N-acyl-L-amino acid + a tRNA + H(+)</text>
        <dbReference type="Rhea" id="RHEA:54448"/>
        <dbReference type="Rhea" id="RHEA-COMP:10123"/>
        <dbReference type="Rhea" id="RHEA-COMP:13883"/>
        <dbReference type="ChEBI" id="CHEBI:15377"/>
        <dbReference type="ChEBI" id="CHEBI:15378"/>
        <dbReference type="ChEBI" id="CHEBI:59874"/>
        <dbReference type="ChEBI" id="CHEBI:78442"/>
        <dbReference type="ChEBI" id="CHEBI:138191"/>
        <dbReference type="EC" id="3.1.1.29"/>
    </reaction>
</comment>
<dbReference type="RefSeq" id="XP_014563961.1">
    <property type="nucleotide sequence ID" value="XM_014708475.1"/>
</dbReference>
<dbReference type="FunCoup" id="A0A0B2UKY4">
    <property type="interactions" value="296"/>
</dbReference>
<keyword evidence="5" id="KW-0812">Transmembrane</keyword>
<dbReference type="PANTHER" id="PTHR12649">
    <property type="entry name" value="PEPTIDYL-TRNA HYDROLASE 2"/>
    <property type="match status" value="1"/>
</dbReference>
<dbReference type="GO" id="GO:0004045">
    <property type="term" value="F:peptidyl-tRNA hydrolase activity"/>
    <property type="evidence" value="ECO:0007669"/>
    <property type="project" value="UniProtKB-EC"/>
</dbReference>
<dbReference type="AlphaFoldDB" id="A0A0B2UKY4"/>
<proteinExistence type="inferred from homology"/>
<dbReference type="Proteomes" id="UP000031056">
    <property type="component" value="Unassembled WGS sequence"/>
</dbReference>
<name>A0A0B2UKY4_9MICR</name>
<protein>
    <recommendedName>
        <fullName evidence="1">peptidyl-tRNA hydrolase</fullName>
        <ecNumber evidence="1">3.1.1.29</ecNumber>
    </recommendedName>
</protein>
<keyword evidence="5" id="KW-1133">Transmembrane helix</keyword>
<dbReference type="EMBL" id="JOKQ01000004">
    <property type="protein sequence ID" value="KHN69919.1"/>
    <property type="molecule type" value="Genomic_DNA"/>
</dbReference>
<dbReference type="FunFam" id="3.40.1490.10:FF:000002">
    <property type="entry name" value="Peptidyl-tRNA hydrolase 2, mitochondrial"/>
    <property type="match status" value="1"/>
</dbReference>
<organism evidence="6 7">
    <name type="scientific">Ordospora colligata OC4</name>
    <dbReference type="NCBI Taxonomy" id="1354746"/>
    <lineage>
        <taxon>Eukaryota</taxon>
        <taxon>Fungi</taxon>
        <taxon>Fungi incertae sedis</taxon>
        <taxon>Microsporidia</taxon>
        <taxon>Ordosporidae</taxon>
        <taxon>Ordospora</taxon>
    </lineage>
</organism>
<dbReference type="InterPro" id="IPR002833">
    <property type="entry name" value="PTH2"/>
</dbReference>
<keyword evidence="7" id="KW-1185">Reference proteome</keyword>
<dbReference type="EC" id="3.1.1.29" evidence="1"/>
<gene>
    <name evidence="6" type="ORF">M896_041160</name>
</gene>
<evidence type="ECO:0000256" key="3">
    <source>
        <dbReference type="ARBA" id="ARBA00038050"/>
    </source>
</evidence>
<dbReference type="GO" id="GO:0005829">
    <property type="term" value="C:cytosol"/>
    <property type="evidence" value="ECO:0007669"/>
    <property type="project" value="TreeGrafter"/>
</dbReference>
<dbReference type="HOGENOM" id="CLU_073661_1_1_1"/>
<dbReference type="InterPro" id="IPR023476">
    <property type="entry name" value="Pep_tRNA_hydro_II_dom_sf"/>
</dbReference>
<keyword evidence="2 6" id="KW-0378">Hydrolase</keyword>
<sequence length="183" mass="20317">MSIILTYRSVIGLLKDSFSGARNVIVSNMLLILITFVVCVGMKLFVDFILGYLAITTDNEKNSGCVEKGEYGLVIIVNSDYKMEKGKVLSQVCHGMSKVMTYLFRNNELRKEWKRNGEAKIVLKGSSAQIEQIIKDTELKGIRHHAVYDAGRTQVPPGANTVVVLGPALRDQLTPISGHLKLY</sequence>
<dbReference type="Gene3D" id="3.40.1490.10">
    <property type="entry name" value="Bit1"/>
    <property type="match status" value="1"/>
</dbReference>
<dbReference type="STRING" id="1354746.A0A0B2UKY4"/>
<dbReference type="GeneID" id="26261554"/>
<dbReference type="VEuPathDB" id="MicrosporidiaDB:M896_041160"/>
<dbReference type="PANTHER" id="PTHR12649:SF11">
    <property type="entry name" value="PEPTIDYL-TRNA HYDROLASE 2, MITOCHONDRIAL"/>
    <property type="match status" value="1"/>
</dbReference>
<comment type="similarity">
    <text evidence="3">Belongs to the PTH2 family.</text>
</comment>